<dbReference type="GO" id="GO:0031956">
    <property type="term" value="F:medium-chain fatty acid-CoA ligase activity"/>
    <property type="evidence" value="ECO:0007669"/>
    <property type="project" value="TreeGrafter"/>
</dbReference>
<dbReference type="PANTHER" id="PTHR43201">
    <property type="entry name" value="ACYL-COA SYNTHETASE"/>
    <property type="match status" value="1"/>
</dbReference>
<proteinExistence type="inferred from homology"/>
<organism evidence="3 4">
    <name type="scientific">Roridomyces roridus</name>
    <dbReference type="NCBI Taxonomy" id="1738132"/>
    <lineage>
        <taxon>Eukaryota</taxon>
        <taxon>Fungi</taxon>
        <taxon>Dikarya</taxon>
        <taxon>Basidiomycota</taxon>
        <taxon>Agaricomycotina</taxon>
        <taxon>Agaricomycetes</taxon>
        <taxon>Agaricomycetidae</taxon>
        <taxon>Agaricales</taxon>
        <taxon>Marasmiineae</taxon>
        <taxon>Mycenaceae</taxon>
        <taxon>Roridomyces</taxon>
    </lineage>
</organism>
<accession>A0AAD7FKK8</accession>
<dbReference type="Gene3D" id="3.40.50.12780">
    <property type="entry name" value="N-terminal domain of ligase-like"/>
    <property type="match status" value="1"/>
</dbReference>
<evidence type="ECO:0000259" key="2">
    <source>
        <dbReference type="Pfam" id="PF00501"/>
    </source>
</evidence>
<dbReference type="InterPro" id="IPR020845">
    <property type="entry name" value="AMP-binding_CS"/>
</dbReference>
<dbReference type="Proteomes" id="UP001221142">
    <property type="component" value="Unassembled WGS sequence"/>
</dbReference>
<dbReference type="EMBL" id="JARKIF010000013">
    <property type="protein sequence ID" value="KAJ7624519.1"/>
    <property type="molecule type" value="Genomic_DNA"/>
</dbReference>
<name>A0AAD7FKK8_9AGAR</name>
<evidence type="ECO:0000256" key="1">
    <source>
        <dbReference type="ARBA" id="ARBA00006432"/>
    </source>
</evidence>
<dbReference type="InterPro" id="IPR000873">
    <property type="entry name" value="AMP-dep_synth/lig_dom"/>
</dbReference>
<dbReference type="PROSITE" id="PS00455">
    <property type="entry name" value="AMP_BINDING"/>
    <property type="match status" value="1"/>
</dbReference>
<protein>
    <recommendedName>
        <fullName evidence="2">AMP-dependent synthetase/ligase domain-containing protein</fullName>
    </recommendedName>
</protein>
<gene>
    <name evidence="3" type="ORF">FB45DRAFT_1060801</name>
</gene>
<dbReference type="AlphaFoldDB" id="A0AAD7FKK8"/>
<dbReference type="GO" id="GO:0006631">
    <property type="term" value="P:fatty acid metabolic process"/>
    <property type="evidence" value="ECO:0007669"/>
    <property type="project" value="TreeGrafter"/>
</dbReference>
<dbReference type="SUPFAM" id="SSF56801">
    <property type="entry name" value="Acetyl-CoA synthetase-like"/>
    <property type="match status" value="1"/>
</dbReference>
<dbReference type="InterPro" id="IPR042099">
    <property type="entry name" value="ANL_N_sf"/>
</dbReference>
<comment type="similarity">
    <text evidence="1">Belongs to the ATP-dependent AMP-binding enzyme family.</text>
</comment>
<keyword evidence="4" id="KW-1185">Reference proteome</keyword>
<evidence type="ECO:0000313" key="4">
    <source>
        <dbReference type="Proteomes" id="UP001221142"/>
    </source>
</evidence>
<sequence length="263" mass="28914">MPPSQTLETLPGLISRNLENCPLDPFCIYAESGHLVTITQLEFGRATHRAAHLLRPNRQGQDWKVVAIIAESDTILYHAVLAGLLTAGLTPFPISQRNSPPAIYQLLRATSCHHIIATRVTLAPILARLAQHIADVDPGFTLTIEEIPPLRQVYPNLGCETLDCAFHAYPALDIQPTGDDVIMYLHSSGSTGFPKAIAWTYRLLTHSFAVSAIDVRACVPTPKSVMGMPPFHLMGIFAQMVRPLYGMVAAVYPRRLQHLKPSP</sequence>
<comment type="caution">
    <text evidence="3">The sequence shown here is derived from an EMBL/GenBank/DDBJ whole genome shotgun (WGS) entry which is preliminary data.</text>
</comment>
<dbReference type="PANTHER" id="PTHR43201:SF8">
    <property type="entry name" value="ACYL-COA SYNTHETASE FAMILY MEMBER 3"/>
    <property type="match status" value="1"/>
</dbReference>
<evidence type="ECO:0000313" key="3">
    <source>
        <dbReference type="EMBL" id="KAJ7624519.1"/>
    </source>
</evidence>
<feature type="domain" description="AMP-dependent synthetase/ligase" evidence="2">
    <location>
        <begin position="22"/>
        <end position="258"/>
    </location>
</feature>
<dbReference type="Pfam" id="PF00501">
    <property type="entry name" value="AMP-binding"/>
    <property type="match status" value="1"/>
</dbReference>
<reference evidence="3" key="1">
    <citation type="submission" date="2023-03" db="EMBL/GenBank/DDBJ databases">
        <title>Massive genome expansion in bonnet fungi (Mycena s.s.) driven by repeated elements and novel gene families across ecological guilds.</title>
        <authorList>
            <consortium name="Lawrence Berkeley National Laboratory"/>
            <person name="Harder C.B."/>
            <person name="Miyauchi S."/>
            <person name="Viragh M."/>
            <person name="Kuo A."/>
            <person name="Thoen E."/>
            <person name="Andreopoulos B."/>
            <person name="Lu D."/>
            <person name="Skrede I."/>
            <person name="Drula E."/>
            <person name="Henrissat B."/>
            <person name="Morin E."/>
            <person name="Kohler A."/>
            <person name="Barry K."/>
            <person name="LaButti K."/>
            <person name="Morin E."/>
            <person name="Salamov A."/>
            <person name="Lipzen A."/>
            <person name="Mereny Z."/>
            <person name="Hegedus B."/>
            <person name="Baldrian P."/>
            <person name="Stursova M."/>
            <person name="Weitz H."/>
            <person name="Taylor A."/>
            <person name="Grigoriev I.V."/>
            <person name="Nagy L.G."/>
            <person name="Martin F."/>
            <person name="Kauserud H."/>
        </authorList>
    </citation>
    <scope>NUCLEOTIDE SEQUENCE</scope>
    <source>
        <strain evidence="3">9284</strain>
    </source>
</reference>